<comment type="caution">
    <text evidence="7">The sequence shown here is derived from an EMBL/GenBank/DDBJ whole genome shotgun (WGS) entry which is preliminary data.</text>
</comment>
<comment type="similarity">
    <text evidence="2">Belongs to the tigger transposable element derived protein family.</text>
</comment>
<sequence>MSPKRSAPSKASGKEPKRQRKVMTLHEKVKLLDMLAEGKPFAAVARHYGLNESTVRYIKKGEANIRSTVAVTCIQNAKRTATKRNKYIVRMEAALGIWIKDCRKKNIPLDTNVIREKARQLYEQLAGEASAQSHAEDDPQPGTSKAPEEHITFHASKGWFDRFQKRFQLKSVPLHGEAASADVEGAKKYPRTLKKSFAIIEDNGYLPEQVFNMDETGLFWKKMPSRTFIMKDEARTPGFKAQKDRVTLILCGNAAGFLMKPALIYKSANPRALKRKKKNLLPVHWMHNPKAWITEALVSDWFFHCFIPAAKMYLREKGLPFKVLLAMDNAVRHPLDLSYEGVQIVFLPANTTSLIQPLDQGFIRTFKALYTKNLMQHLVEAMDSCSNFSLKEFWRQFTIETCLQVIQRVLQELKPETLNACWKKLWPECVHDHKGFSPEETQHSAVEKAVKLAKILGGEGFDDMTTEDVNFLIDAHSDPLTDEDLAELMKSAGEEEEEQGDPSQEEEEEDEGLSLERLEIMMKTAKELQGMAELWDPSMVRIMQFKNAIDSAMQSYKSLFATMKQQRQQLPITMFFQTVNKTSDDPPQKHMPASDSSLNSPDDFPPLKEQ</sequence>
<accession>A0A8T0BA83</accession>
<feature type="region of interest" description="Disordered" evidence="5">
    <location>
        <begin position="491"/>
        <end position="512"/>
    </location>
</feature>
<dbReference type="InterPro" id="IPR004875">
    <property type="entry name" value="DDE_SF_endonuclease_dom"/>
</dbReference>
<keyword evidence="8" id="KW-1185">Reference proteome</keyword>
<evidence type="ECO:0000313" key="8">
    <source>
        <dbReference type="Proteomes" id="UP000606274"/>
    </source>
</evidence>
<feature type="region of interest" description="Disordered" evidence="5">
    <location>
        <begin position="125"/>
        <end position="147"/>
    </location>
</feature>
<dbReference type="InterPro" id="IPR007889">
    <property type="entry name" value="HTH_Psq"/>
</dbReference>
<name>A0A8T0BA83_SILME</name>
<gene>
    <name evidence="7" type="ORF">HF521_001804</name>
</gene>
<dbReference type="InterPro" id="IPR036388">
    <property type="entry name" value="WH-like_DNA-bd_sf"/>
</dbReference>
<dbReference type="GO" id="GO:0003677">
    <property type="term" value="F:DNA binding"/>
    <property type="evidence" value="ECO:0007669"/>
    <property type="project" value="UniProtKB-KW"/>
</dbReference>
<proteinExistence type="inferred from homology"/>
<evidence type="ECO:0000256" key="3">
    <source>
        <dbReference type="ARBA" id="ARBA00023125"/>
    </source>
</evidence>
<evidence type="ECO:0000256" key="1">
    <source>
        <dbReference type="ARBA" id="ARBA00004123"/>
    </source>
</evidence>
<organism evidence="7 8">
    <name type="scientific">Silurus meridionalis</name>
    <name type="common">Southern catfish</name>
    <name type="synonym">Silurus soldatovi meridionalis</name>
    <dbReference type="NCBI Taxonomy" id="175797"/>
    <lineage>
        <taxon>Eukaryota</taxon>
        <taxon>Metazoa</taxon>
        <taxon>Chordata</taxon>
        <taxon>Craniata</taxon>
        <taxon>Vertebrata</taxon>
        <taxon>Euteleostomi</taxon>
        <taxon>Actinopterygii</taxon>
        <taxon>Neopterygii</taxon>
        <taxon>Teleostei</taxon>
        <taxon>Ostariophysi</taxon>
        <taxon>Siluriformes</taxon>
        <taxon>Siluridae</taxon>
        <taxon>Silurus</taxon>
    </lineage>
</organism>
<dbReference type="GO" id="GO:0005634">
    <property type="term" value="C:nucleus"/>
    <property type="evidence" value="ECO:0007669"/>
    <property type="project" value="UniProtKB-SubCell"/>
</dbReference>
<dbReference type="Gene3D" id="1.10.10.60">
    <property type="entry name" value="Homeodomain-like"/>
    <property type="match status" value="1"/>
</dbReference>
<evidence type="ECO:0000313" key="7">
    <source>
        <dbReference type="EMBL" id="KAF7702521.1"/>
    </source>
</evidence>
<keyword evidence="4" id="KW-0539">Nucleus</keyword>
<dbReference type="InterPro" id="IPR009057">
    <property type="entry name" value="Homeodomain-like_sf"/>
</dbReference>
<dbReference type="InterPro" id="IPR006600">
    <property type="entry name" value="HTH_CenpB_DNA-bd_dom"/>
</dbReference>
<feature type="region of interest" description="Disordered" evidence="5">
    <location>
        <begin position="1"/>
        <end position="20"/>
    </location>
</feature>
<dbReference type="Pfam" id="PF03184">
    <property type="entry name" value="DDE_1"/>
    <property type="match status" value="1"/>
</dbReference>
<dbReference type="PROSITE" id="PS51253">
    <property type="entry name" value="HTH_CENPB"/>
    <property type="match status" value="1"/>
</dbReference>
<dbReference type="PANTHER" id="PTHR19303">
    <property type="entry name" value="TRANSPOSON"/>
    <property type="match status" value="1"/>
</dbReference>
<reference evidence="7" key="1">
    <citation type="submission" date="2020-08" db="EMBL/GenBank/DDBJ databases">
        <title>Chromosome-level assembly of Southern catfish (Silurus meridionalis) provides insights into visual adaptation to the nocturnal and benthic lifestyles.</title>
        <authorList>
            <person name="Zhang Y."/>
            <person name="Wang D."/>
            <person name="Peng Z."/>
        </authorList>
    </citation>
    <scope>NUCLEOTIDE SEQUENCE</scope>
    <source>
        <strain evidence="7">SWU-2019-XX</strain>
        <tissue evidence="7">Muscle</tissue>
    </source>
</reference>
<evidence type="ECO:0000256" key="4">
    <source>
        <dbReference type="ARBA" id="ARBA00023242"/>
    </source>
</evidence>
<dbReference type="SMART" id="SM00674">
    <property type="entry name" value="CENPB"/>
    <property type="match status" value="1"/>
</dbReference>
<feature type="region of interest" description="Disordered" evidence="5">
    <location>
        <begin position="580"/>
        <end position="610"/>
    </location>
</feature>
<evidence type="ECO:0000256" key="2">
    <source>
        <dbReference type="ARBA" id="ARBA00010881"/>
    </source>
</evidence>
<dbReference type="OrthoDB" id="125347at2759"/>
<protein>
    <recommendedName>
        <fullName evidence="6">HTH CENPB-type domain-containing protein</fullName>
    </recommendedName>
</protein>
<dbReference type="PANTHER" id="PTHR19303:SF73">
    <property type="entry name" value="PROTEIN PDC2"/>
    <property type="match status" value="1"/>
</dbReference>
<dbReference type="Proteomes" id="UP000606274">
    <property type="component" value="Unassembled WGS sequence"/>
</dbReference>
<evidence type="ECO:0000256" key="5">
    <source>
        <dbReference type="SAM" id="MobiDB-lite"/>
    </source>
</evidence>
<dbReference type="Pfam" id="PF04218">
    <property type="entry name" value="CENP-B_N"/>
    <property type="match status" value="1"/>
</dbReference>
<feature type="domain" description="HTH CENPB-type" evidence="6">
    <location>
        <begin position="79"/>
        <end position="173"/>
    </location>
</feature>
<dbReference type="EMBL" id="JABFDY010000010">
    <property type="protein sequence ID" value="KAF7702521.1"/>
    <property type="molecule type" value="Genomic_DNA"/>
</dbReference>
<keyword evidence="3" id="KW-0238">DNA-binding</keyword>
<dbReference type="Gene3D" id="1.10.10.10">
    <property type="entry name" value="Winged helix-like DNA-binding domain superfamily/Winged helix DNA-binding domain"/>
    <property type="match status" value="1"/>
</dbReference>
<dbReference type="InterPro" id="IPR050863">
    <property type="entry name" value="CenT-Element_Derived"/>
</dbReference>
<comment type="subcellular location">
    <subcellularLocation>
        <location evidence="1">Nucleus</location>
    </subcellularLocation>
</comment>
<dbReference type="AlphaFoldDB" id="A0A8T0BA83"/>
<feature type="compositionally biased region" description="Acidic residues" evidence="5">
    <location>
        <begin position="494"/>
        <end position="512"/>
    </location>
</feature>
<dbReference type="Pfam" id="PF03221">
    <property type="entry name" value="HTH_Tnp_Tc5"/>
    <property type="match status" value="1"/>
</dbReference>
<dbReference type="SUPFAM" id="SSF46689">
    <property type="entry name" value="Homeodomain-like"/>
    <property type="match status" value="2"/>
</dbReference>
<evidence type="ECO:0000259" key="6">
    <source>
        <dbReference type="PROSITE" id="PS51253"/>
    </source>
</evidence>